<evidence type="ECO:0000313" key="4">
    <source>
        <dbReference type="EMBL" id="THG22801.1"/>
    </source>
</evidence>
<accession>A0A4S4F076</accession>
<sequence length="517" mass="58143">MASSSIIKRYLSSLSPPPPPSPAAAQTLVSTVVSILKHHRSKSRWNEILSLFPTGFTPSEFSQITLLLRNTPHLSLRFFFFTLRHSLCNHSLHSYSILIHTLSRSRLKPQTLTLIQSSLIHFPDTNKTPKIFETLVKTYRQCDSAPFVFDLLIKACLRSRRFDQAIEIARMLRSRAIFPNVSTCNSLIRSVSKFRGCFAGYDLYKQVFGFDSEVKSRIGGVKIVPNVHTFNVIMLAFYQDGLMDKVGEVWGELSKLGCEPNSYSYSIFMAAYCDDGKMGEAVKLWEELVIKGLKLDAVAYNTMIGGFCRIGKVGKAEEFFREMGLSGVESSCVTFEHLISGYCQIGDVDSALLLYKDMCRKGLRPEGLTVDVVIRGLCGEKRVSEALEFLGVAMRNHEIAPKRKSYEFLIKGLCQEGRTEEALKLQAEMVGKRDVEEGNGRNSNAQETRIADFVPQHCERGGNTSFLTYSLLYGENYFGSRRNYCKLDFAPRFNPIHRKGALTRVKVASTPTLQQGS</sequence>
<evidence type="ECO:0000256" key="2">
    <source>
        <dbReference type="ARBA" id="ARBA00022737"/>
    </source>
</evidence>
<evidence type="ECO:0008006" key="6">
    <source>
        <dbReference type="Google" id="ProtNLM"/>
    </source>
</evidence>
<feature type="repeat" description="PPR" evidence="3">
    <location>
        <begin position="226"/>
        <end position="260"/>
    </location>
</feature>
<feature type="repeat" description="PPR" evidence="3">
    <location>
        <begin position="402"/>
        <end position="432"/>
    </location>
</feature>
<dbReference type="Pfam" id="PF01535">
    <property type="entry name" value="PPR"/>
    <property type="match status" value="1"/>
</dbReference>
<dbReference type="NCBIfam" id="TIGR00756">
    <property type="entry name" value="PPR"/>
    <property type="match status" value="5"/>
</dbReference>
<feature type="repeat" description="PPR" evidence="3">
    <location>
        <begin position="331"/>
        <end position="365"/>
    </location>
</feature>
<keyword evidence="2" id="KW-0677">Repeat</keyword>
<reference evidence="4 5" key="1">
    <citation type="journal article" date="2018" name="Proc. Natl. Acad. Sci. U.S.A.">
        <title>Draft genome sequence of Camellia sinensis var. sinensis provides insights into the evolution of the tea genome and tea quality.</title>
        <authorList>
            <person name="Wei C."/>
            <person name="Yang H."/>
            <person name="Wang S."/>
            <person name="Zhao J."/>
            <person name="Liu C."/>
            <person name="Gao L."/>
            <person name="Xia E."/>
            <person name="Lu Y."/>
            <person name="Tai Y."/>
            <person name="She G."/>
            <person name="Sun J."/>
            <person name="Cao H."/>
            <person name="Tong W."/>
            <person name="Gao Q."/>
            <person name="Li Y."/>
            <person name="Deng W."/>
            <person name="Jiang X."/>
            <person name="Wang W."/>
            <person name="Chen Q."/>
            <person name="Zhang S."/>
            <person name="Li H."/>
            <person name="Wu J."/>
            <person name="Wang P."/>
            <person name="Li P."/>
            <person name="Shi C."/>
            <person name="Zheng F."/>
            <person name="Jian J."/>
            <person name="Huang B."/>
            <person name="Shan D."/>
            <person name="Shi M."/>
            <person name="Fang C."/>
            <person name="Yue Y."/>
            <person name="Li F."/>
            <person name="Li D."/>
            <person name="Wei S."/>
            <person name="Han B."/>
            <person name="Jiang C."/>
            <person name="Yin Y."/>
            <person name="Xia T."/>
            <person name="Zhang Z."/>
            <person name="Bennetzen J.L."/>
            <person name="Zhao S."/>
            <person name="Wan X."/>
        </authorList>
    </citation>
    <scope>NUCLEOTIDE SEQUENCE [LARGE SCALE GENOMIC DNA]</scope>
    <source>
        <strain evidence="5">cv. Shuchazao</strain>
        <tissue evidence="4">Leaf</tissue>
    </source>
</reference>
<evidence type="ECO:0000313" key="5">
    <source>
        <dbReference type="Proteomes" id="UP000306102"/>
    </source>
</evidence>
<evidence type="ECO:0000256" key="1">
    <source>
        <dbReference type="ARBA" id="ARBA00007626"/>
    </source>
</evidence>
<dbReference type="Pfam" id="PF13041">
    <property type="entry name" value="PPR_2"/>
    <property type="match status" value="2"/>
</dbReference>
<keyword evidence="5" id="KW-1185">Reference proteome</keyword>
<feature type="repeat" description="PPR" evidence="3">
    <location>
        <begin position="145"/>
        <end position="179"/>
    </location>
</feature>
<comment type="caution">
    <text evidence="4">The sequence shown here is derived from an EMBL/GenBank/DDBJ whole genome shotgun (WGS) entry which is preliminary data.</text>
</comment>
<dbReference type="InterPro" id="IPR002885">
    <property type="entry name" value="PPR_rpt"/>
</dbReference>
<dbReference type="PROSITE" id="PS51375">
    <property type="entry name" value="PPR"/>
    <property type="match status" value="6"/>
</dbReference>
<feature type="repeat" description="PPR" evidence="3">
    <location>
        <begin position="296"/>
        <end position="330"/>
    </location>
</feature>
<gene>
    <name evidence="4" type="ORF">TEA_025646</name>
</gene>
<protein>
    <recommendedName>
        <fullName evidence="6">Pentacotripeptide-repeat region of PRORP domain-containing protein</fullName>
    </recommendedName>
</protein>
<organism evidence="4 5">
    <name type="scientific">Camellia sinensis var. sinensis</name>
    <name type="common">China tea</name>
    <dbReference type="NCBI Taxonomy" id="542762"/>
    <lineage>
        <taxon>Eukaryota</taxon>
        <taxon>Viridiplantae</taxon>
        <taxon>Streptophyta</taxon>
        <taxon>Embryophyta</taxon>
        <taxon>Tracheophyta</taxon>
        <taxon>Spermatophyta</taxon>
        <taxon>Magnoliopsida</taxon>
        <taxon>eudicotyledons</taxon>
        <taxon>Gunneridae</taxon>
        <taxon>Pentapetalae</taxon>
        <taxon>asterids</taxon>
        <taxon>Ericales</taxon>
        <taxon>Theaceae</taxon>
        <taxon>Camellia</taxon>
    </lineage>
</organism>
<evidence type="ECO:0000256" key="3">
    <source>
        <dbReference type="PROSITE-ProRule" id="PRU00708"/>
    </source>
</evidence>
<dbReference type="PANTHER" id="PTHR47941">
    <property type="entry name" value="PENTATRICOPEPTIDE REPEAT-CONTAINING PROTEIN 3, MITOCHONDRIAL"/>
    <property type="match status" value="1"/>
</dbReference>
<dbReference type="Gene3D" id="1.25.40.10">
    <property type="entry name" value="Tetratricopeptide repeat domain"/>
    <property type="match status" value="4"/>
</dbReference>
<dbReference type="EMBL" id="SDRB02000669">
    <property type="protein sequence ID" value="THG22801.1"/>
    <property type="molecule type" value="Genomic_DNA"/>
</dbReference>
<dbReference type="InterPro" id="IPR011990">
    <property type="entry name" value="TPR-like_helical_dom_sf"/>
</dbReference>
<comment type="similarity">
    <text evidence="1">Belongs to the PPR family. P subfamily.</text>
</comment>
<proteinExistence type="inferred from homology"/>
<name>A0A4S4F076_CAMSN</name>
<dbReference type="Proteomes" id="UP000306102">
    <property type="component" value="Unassembled WGS sequence"/>
</dbReference>
<dbReference type="AlphaFoldDB" id="A0A4S4F076"/>
<feature type="repeat" description="PPR" evidence="3">
    <location>
        <begin position="261"/>
        <end position="295"/>
    </location>
</feature>